<dbReference type="EMBL" id="JAXLPB010000014">
    <property type="protein sequence ID" value="MDY8111171.1"/>
    <property type="molecule type" value="Genomic_DNA"/>
</dbReference>
<gene>
    <name evidence="1" type="ORF">U0C82_18805</name>
</gene>
<sequence length="149" mass="16528">MATTAARDDRLTPNAKALLQVIRARCGKGTTTSTCKSTLANIMSRSTRTIRRYLLDLARWGYVELQTRRGRSGLDTGLVIKITAAALPFFAEPMGLARWLAQKTELPAFEPAFPGVTLLTPKNPTRNISSMPRQERALDWKGLFRQPPG</sequence>
<proteinExistence type="predicted"/>
<organism evidence="1 2">
    <name type="scientific">Fulvimarina uroteuthidis</name>
    <dbReference type="NCBI Taxonomy" id="3098149"/>
    <lineage>
        <taxon>Bacteria</taxon>
        <taxon>Pseudomonadati</taxon>
        <taxon>Pseudomonadota</taxon>
        <taxon>Alphaproteobacteria</taxon>
        <taxon>Hyphomicrobiales</taxon>
        <taxon>Aurantimonadaceae</taxon>
        <taxon>Fulvimarina</taxon>
    </lineage>
</organism>
<protein>
    <submittedName>
        <fullName evidence="1">Helix-turn-helix domain-containing protein</fullName>
    </submittedName>
</protein>
<dbReference type="RefSeq" id="WP_322189368.1">
    <property type="nucleotide sequence ID" value="NZ_JAXLPB010000014.1"/>
</dbReference>
<accession>A0ABU5IA90</accession>
<keyword evidence="2" id="KW-1185">Reference proteome</keyword>
<dbReference type="Proteomes" id="UP001294412">
    <property type="component" value="Unassembled WGS sequence"/>
</dbReference>
<evidence type="ECO:0000313" key="2">
    <source>
        <dbReference type="Proteomes" id="UP001294412"/>
    </source>
</evidence>
<reference evidence="1 2" key="1">
    <citation type="submission" date="2023-12" db="EMBL/GenBank/DDBJ databases">
        <title>Description of Novel Strain Fulvimarina sp. 2208YS6-2-32 isolated from Uroteuthis (Photololigo) edulis.</title>
        <authorList>
            <person name="Park J.-S."/>
        </authorList>
    </citation>
    <scope>NUCLEOTIDE SEQUENCE [LARGE SCALE GENOMIC DNA]</scope>
    <source>
        <strain evidence="1 2">2208YS6-2-32</strain>
    </source>
</reference>
<comment type="caution">
    <text evidence="1">The sequence shown here is derived from an EMBL/GenBank/DDBJ whole genome shotgun (WGS) entry which is preliminary data.</text>
</comment>
<name>A0ABU5IA90_9HYPH</name>
<evidence type="ECO:0000313" key="1">
    <source>
        <dbReference type="EMBL" id="MDY8111171.1"/>
    </source>
</evidence>